<evidence type="ECO:0000313" key="3">
    <source>
        <dbReference type="Proteomes" id="UP000076976"/>
    </source>
</evidence>
<evidence type="ECO:0000259" key="1">
    <source>
        <dbReference type="PROSITE" id="PS50043"/>
    </source>
</evidence>
<gene>
    <name evidence="2" type="ORF">AWH69_00990</name>
</gene>
<feature type="domain" description="HTH luxR-type" evidence="1">
    <location>
        <begin position="268"/>
        <end position="333"/>
    </location>
</feature>
<proteinExistence type="predicted"/>
<dbReference type="InterPro" id="IPR036388">
    <property type="entry name" value="WH-like_DNA-bd_sf"/>
</dbReference>
<sequence>MSSPDLPVHLDVAMPEEEITRLYLALIHDPAATRESLVAAGISAAQVDLGLQILTHRGLAEVDDDGAISIPPPEGALAAYTAEVERQLRRVRASAPQLGLIHRRVRALEDARTNPLRASTLDSLAEIRSASIAVVAGAERSILAMRAYGERSIQLLTSPLVDHDSPTLDSAGQPLRYLAVYDSRLLELDDALQTLRRRQASGEDVRIAEDVPFSAIVVDGLQAVVDLTNIEPSGAGSVSLWDSPLITGIGNLVERLHARSLPLPAVDLDVDGELYSQRDQTILTLLAAGASDANVARQLGVSVRTVERRVRLVMERLGAQSRLQAGVEAVRRGLV</sequence>
<reference evidence="2 3" key="1">
    <citation type="submission" date="2016-01" db="EMBL/GenBank/DDBJ databases">
        <title>Janibacter melonis strain CD11_4 genome sequencing and assembly.</title>
        <authorList>
            <person name="Nair G.R."/>
            <person name="Kaur G."/>
            <person name="Chander A.M."/>
            <person name="Mayilraj S."/>
        </authorList>
    </citation>
    <scope>NUCLEOTIDE SEQUENCE [LARGE SCALE GENOMIC DNA]</scope>
    <source>
        <strain evidence="2 3">CD11-4</strain>
    </source>
</reference>
<protein>
    <recommendedName>
        <fullName evidence="1">HTH luxR-type domain-containing protein</fullName>
    </recommendedName>
</protein>
<dbReference type="PRINTS" id="PR00038">
    <property type="entry name" value="HTHLUXR"/>
</dbReference>
<dbReference type="PROSITE" id="PS50043">
    <property type="entry name" value="HTH_LUXR_2"/>
    <property type="match status" value="1"/>
</dbReference>
<dbReference type="GO" id="GO:0003677">
    <property type="term" value="F:DNA binding"/>
    <property type="evidence" value="ECO:0007669"/>
    <property type="project" value="InterPro"/>
</dbReference>
<dbReference type="InterPro" id="IPR000792">
    <property type="entry name" value="Tscrpt_reg_LuxR_C"/>
</dbReference>
<dbReference type="RefSeq" id="WP_068270147.1">
    <property type="nucleotide sequence ID" value="NZ_LQZG01000001.1"/>
</dbReference>
<dbReference type="STRING" id="262209.AWH69_00990"/>
<evidence type="ECO:0000313" key="2">
    <source>
        <dbReference type="EMBL" id="OAB88420.1"/>
    </source>
</evidence>
<dbReference type="InterPro" id="IPR016032">
    <property type="entry name" value="Sig_transdc_resp-reg_C-effctor"/>
</dbReference>
<dbReference type="GO" id="GO:0006355">
    <property type="term" value="P:regulation of DNA-templated transcription"/>
    <property type="evidence" value="ECO:0007669"/>
    <property type="project" value="InterPro"/>
</dbReference>
<dbReference type="Pfam" id="PF00196">
    <property type="entry name" value="GerE"/>
    <property type="match status" value="1"/>
</dbReference>
<organism evidence="2 3">
    <name type="scientific">Janibacter melonis</name>
    <dbReference type="NCBI Taxonomy" id="262209"/>
    <lineage>
        <taxon>Bacteria</taxon>
        <taxon>Bacillati</taxon>
        <taxon>Actinomycetota</taxon>
        <taxon>Actinomycetes</taxon>
        <taxon>Micrococcales</taxon>
        <taxon>Intrasporangiaceae</taxon>
        <taxon>Janibacter</taxon>
    </lineage>
</organism>
<dbReference type="SMART" id="SM00421">
    <property type="entry name" value="HTH_LUXR"/>
    <property type="match status" value="1"/>
</dbReference>
<dbReference type="AlphaFoldDB" id="A0A176QFE8"/>
<accession>A0A176QFE8</accession>
<name>A0A176QFE8_9MICO</name>
<dbReference type="EMBL" id="LQZG01000001">
    <property type="protein sequence ID" value="OAB88420.1"/>
    <property type="molecule type" value="Genomic_DNA"/>
</dbReference>
<dbReference type="Proteomes" id="UP000076976">
    <property type="component" value="Unassembled WGS sequence"/>
</dbReference>
<dbReference type="SUPFAM" id="SSF46894">
    <property type="entry name" value="C-terminal effector domain of the bipartite response regulators"/>
    <property type="match status" value="1"/>
</dbReference>
<comment type="caution">
    <text evidence="2">The sequence shown here is derived from an EMBL/GenBank/DDBJ whole genome shotgun (WGS) entry which is preliminary data.</text>
</comment>
<dbReference type="Gene3D" id="1.10.10.10">
    <property type="entry name" value="Winged helix-like DNA-binding domain superfamily/Winged helix DNA-binding domain"/>
    <property type="match status" value="1"/>
</dbReference>
<keyword evidence="3" id="KW-1185">Reference proteome</keyword>